<keyword evidence="1" id="KW-0812">Transmembrane</keyword>
<dbReference type="Proteomes" id="UP000524237">
    <property type="component" value="Unassembled WGS sequence"/>
</dbReference>
<accession>A0A7W3PPM1</accession>
<gene>
    <name evidence="2" type="ORF">FB555_001503</name>
</gene>
<feature type="transmembrane region" description="Helical" evidence="1">
    <location>
        <begin position="242"/>
        <end position="261"/>
    </location>
</feature>
<proteinExistence type="predicted"/>
<dbReference type="AlphaFoldDB" id="A0A7W3PPM1"/>
<evidence type="ECO:0000256" key="1">
    <source>
        <dbReference type="SAM" id="Phobius"/>
    </source>
</evidence>
<organism evidence="2 3">
    <name type="scientific">Alpinimonas psychrophila</name>
    <dbReference type="NCBI Taxonomy" id="748908"/>
    <lineage>
        <taxon>Bacteria</taxon>
        <taxon>Bacillati</taxon>
        <taxon>Actinomycetota</taxon>
        <taxon>Actinomycetes</taxon>
        <taxon>Micrococcales</taxon>
        <taxon>Microbacteriaceae</taxon>
        <taxon>Alpinimonas</taxon>
    </lineage>
</organism>
<dbReference type="PANTHER" id="PTHR34821:SF2">
    <property type="entry name" value="INNER MEMBRANE PROTEIN YDCZ"/>
    <property type="match status" value="1"/>
</dbReference>
<protein>
    <submittedName>
        <fullName evidence="2">Transporter family-2 protein</fullName>
    </submittedName>
</protein>
<keyword evidence="3" id="KW-1185">Reference proteome</keyword>
<comment type="caution">
    <text evidence="2">The sequence shown here is derived from an EMBL/GenBank/DDBJ whole genome shotgun (WGS) entry which is preliminary data.</text>
</comment>
<feature type="transmembrane region" description="Helical" evidence="1">
    <location>
        <begin position="106"/>
        <end position="132"/>
    </location>
</feature>
<feature type="transmembrane region" description="Helical" evidence="1">
    <location>
        <begin position="168"/>
        <end position="190"/>
    </location>
</feature>
<evidence type="ECO:0000313" key="3">
    <source>
        <dbReference type="Proteomes" id="UP000524237"/>
    </source>
</evidence>
<dbReference type="InterPro" id="IPR006750">
    <property type="entry name" value="YdcZ"/>
</dbReference>
<reference evidence="2 3" key="1">
    <citation type="submission" date="2020-07" db="EMBL/GenBank/DDBJ databases">
        <title>Sequencing the genomes of 1000 actinobacteria strains.</title>
        <authorList>
            <person name="Klenk H.-P."/>
        </authorList>
    </citation>
    <scope>NUCLEOTIDE SEQUENCE [LARGE SCALE GENOMIC DNA]</scope>
    <source>
        <strain evidence="2 3">DSM 23737</strain>
    </source>
</reference>
<dbReference type="RefSeq" id="WP_182484834.1">
    <property type="nucleotide sequence ID" value="NZ_JACGWU010000004.1"/>
</dbReference>
<feature type="transmembrane region" description="Helical" evidence="1">
    <location>
        <begin position="294"/>
        <end position="314"/>
    </location>
</feature>
<keyword evidence="1" id="KW-1133">Transmembrane helix</keyword>
<keyword evidence="1" id="KW-0472">Membrane</keyword>
<dbReference type="Pfam" id="PF04657">
    <property type="entry name" value="DMT_YdcZ"/>
    <property type="match status" value="2"/>
</dbReference>
<feature type="transmembrane region" description="Helical" evidence="1">
    <location>
        <begin position="44"/>
        <end position="64"/>
    </location>
</feature>
<feature type="transmembrane region" description="Helical" evidence="1">
    <location>
        <begin position="268"/>
        <end position="288"/>
    </location>
</feature>
<feature type="transmembrane region" description="Helical" evidence="1">
    <location>
        <begin position="84"/>
        <end position="100"/>
    </location>
</feature>
<feature type="transmembrane region" description="Helical" evidence="1">
    <location>
        <begin position="12"/>
        <end position="32"/>
    </location>
</feature>
<sequence>MSPQRHTSPLPVWLALIFAALAGSLMTVQARVNSELATRIDNGFVAATISFGSGLLILCVVMLASRRSREGLRLVKAHIKDGSFPWAFTLAGGIGAGYVLSQGLVIGITGVALFTVAFIAGLTVGGLLLDMWGIGPAGHRPLTIPRVAGALLAISAVIIALVGQPTTVISYFPLVLPAFFGVLVAWQQAANGRLAMVAQTPWAATFLNFLVGTGVLIVAVAIHSVSVGPATAFPAVLPSDLWLYLGGAAGVIFIATTALVVRIIGVLLLSLGSVAGQLITALTLDVIFPSAHHLAVATIVGTGLTLAAAVIATIPRRHAGGHKAPPTT</sequence>
<dbReference type="GO" id="GO:0005886">
    <property type="term" value="C:plasma membrane"/>
    <property type="evidence" value="ECO:0007669"/>
    <property type="project" value="TreeGrafter"/>
</dbReference>
<name>A0A7W3PPM1_9MICO</name>
<feature type="transmembrane region" description="Helical" evidence="1">
    <location>
        <begin position="202"/>
        <end position="222"/>
    </location>
</feature>
<dbReference type="PANTHER" id="PTHR34821">
    <property type="entry name" value="INNER MEMBRANE PROTEIN YDCZ"/>
    <property type="match status" value="1"/>
</dbReference>
<dbReference type="EMBL" id="JACGWU010000004">
    <property type="protein sequence ID" value="MBA8829398.1"/>
    <property type="molecule type" value="Genomic_DNA"/>
</dbReference>
<evidence type="ECO:0000313" key="2">
    <source>
        <dbReference type="EMBL" id="MBA8829398.1"/>
    </source>
</evidence>
<feature type="transmembrane region" description="Helical" evidence="1">
    <location>
        <begin position="144"/>
        <end position="162"/>
    </location>
</feature>